<dbReference type="InterPro" id="IPR056397">
    <property type="entry name" value="Fn3_arc"/>
</dbReference>
<dbReference type="RefSeq" id="WP_250873208.1">
    <property type="nucleotide sequence ID" value="NZ_JALXFV010000003.1"/>
</dbReference>
<evidence type="ECO:0000259" key="3">
    <source>
        <dbReference type="Pfam" id="PF23379"/>
    </source>
</evidence>
<proteinExistence type="predicted"/>
<evidence type="ECO:0000259" key="1">
    <source>
        <dbReference type="Pfam" id="PF23374"/>
    </source>
</evidence>
<comment type="caution">
    <text evidence="4">The sequence shown here is derived from an EMBL/GenBank/DDBJ whole genome shotgun (WGS) entry which is preliminary data.</text>
</comment>
<dbReference type="AlphaFoldDB" id="A0ABD6ATP7"/>
<accession>A0ABD6ATP7</accession>
<name>A0ABD6ATP7_9EURY</name>
<dbReference type="Pfam" id="PF23374">
    <property type="entry name" value="Fn3_arc"/>
    <property type="match status" value="1"/>
</dbReference>
<feature type="domain" description="DUF7096" evidence="3">
    <location>
        <begin position="1"/>
        <end position="164"/>
    </location>
</feature>
<protein>
    <submittedName>
        <fullName evidence="4">Uncharacterized protein</fullName>
    </submittedName>
</protein>
<reference evidence="4 5" key="1">
    <citation type="journal article" date="2019" name="Int. J. Syst. Evol. Microbiol.">
        <title>The Global Catalogue of Microorganisms (GCM) 10K type strain sequencing project: providing services to taxonomists for standard genome sequencing and annotation.</title>
        <authorList>
            <consortium name="The Broad Institute Genomics Platform"/>
            <consortium name="The Broad Institute Genome Sequencing Center for Infectious Disease"/>
            <person name="Wu L."/>
            <person name="Ma J."/>
        </authorList>
    </citation>
    <scope>NUCLEOTIDE SEQUENCE [LARGE SCALE GENOMIC DNA]</scope>
    <source>
        <strain evidence="4 5">CGMCC 1.12563</strain>
    </source>
</reference>
<evidence type="ECO:0000313" key="4">
    <source>
        <dbReference type="EMBL" id="MFD1513255.1"/>
    </source>
</evidence>
<evidence type="ECO:0000313" key="5">
    <source>
        <dbReference type="Proteomes" id="UP001597187"/>
    </source>
</evidence>
<dbReference type="InterPro" id="IPR055522">
    <property type="entry name" value="DUF7096"/>
</dbReference>
<dbReference type="EMBL" id="JBHUDC010000003">
    <property type="protein sequence ID" value="MFD1513255.1"/>
    <property type="molecule type" value="Genomic_DNA"/>
</dbReference>
<feature type="domain" description="Fibronectin-III type-like" evidence="1">
    <location>
        <begin position="325"/>
        <end position="400"/>
    </location>
</feature>
<feature type="domain" description="DUF7094" evidence="2">
    <location>
        <begin position="210"/>
        <end position="320"/>
    </location>
</feature>
<dbReference type="Pfam" id="PF23375">
    <property type="entry name" value="DUF7094"/>
    <property type="match status" value="1"/>
</dbReference>
<sequence length="407" mass="43328">MSRALSVVLAVCCVLSMGIAGLPTTDTPSSADRAAPASPATCSVDDPNVGCVENGSNYLSLNGSDVITVSANDSSLDVATAVATDVSATSARLTRESIAAAYETAPRDSRRAVIEGFESDLRNATDDLRDRERATLRAYNDGRLSGEEYLKELAEIDAKADRLWSVGDFINVRYGGQTAETLADLYGLRGGPVRNRLAQVYAGDRSSLRVHVTTTDSGFALGAFVDDRIGPAFASETYLGDVRRRSSGPDRYDGNAGRALNRLGELYPWVFSARDASVSGKPDVYRATRTHSQGSTVVFLDGQSGRVFAEHSTASLDRTPTVYTNETNVSSGLTVSLGRTHRGGPLNVTVTDISGQRVPATVTVNGRQVGQTGDDGMLWTVTPYRANLVVTAEHRGETVTIIRYGGN</sequence>
<evidence type="ECO:0000259" key="2">
    <source>
        <dbReference type="Pfam" id="PF23375"/>
    </source>
</evidence>
<gene>
    <name evidence="4" type="ORF">ACFSBT_08195</name>
</gene>
<keyword evidence="5" id="KW-1185">Reference proteome</keyword>
<dbReference type="InterPro" id="IPR055520">
    <property type="entry name" value="DUF7094"/>
</dbReference>
<dbReference type="Pfam" id="PF23379">
    <property type="entry name" value="DUF7096"/>
    <property type="match status" value="1"/>
</dbReference>
<dbReference type="Proteomes" id="UP001597187">
    <property type="component" value="Unassembled WGS sequence"/>
</dbReference>
<organism evidence="4 5">
    <name type="scientific">Halomarina rubra</name>
    <dbReference type="NCBI Taxonomy" id="2071873"/>
    <lineage>
        <taxon>Archaea</taxon>
        <taxon>Methanobacteriati</taxon>
        <taxon>Methanobacteriota</taxon>
        <taxon>Stenosarchaea group</taxon>
        <taxon>Halobacteria</taxon>
        <taxon>Halobacteriales</taxon>
        <taxon>Natronomonadaceae</taxon>
        <taxon>Halomarina</taxon>
    </lineage>
</organism>